<protein>
    <recommendedName>
        <fullName evidence="8">Glycosyltransferase family 92 protein</fullName>
        <ecNumber evidence="8">2.4.1.-</ecNumber>
    </recommendedName>
</protein>
<dbReference type="EMBL" id="ABEU02000022">
    <property type="protein sequence ID" value="PNR31080.1"/>
    <property type="molecule type" value="Genomic_DNA"/>
</dbReference>
<dbReference type="AlphaFoldDB" id="A9TGG9"/>
<dbReference type="OrthoDB" id="2526284at2759"/>
<accession>A9TGG9</accession>
<evidence type="ECO:0000256" key="5">
    <source>
        <dbReference type="ARBA" id="ARBA00022692"/>
    </source>
</evidence>
<comment type="similarity">
    <text evidence="2 8">Belongs to the glycosyltransferase 92 family.</text>
</comment>
<dbReference type="RefSeq" id="XP_024360479.1">
    <property type="nucleotide sequence ID" value="XM_024504711.2"/>
</dbReference>
<dbReference type="GO" id="GO:0016020">
    <property type="term" value="C:membrane"/>
    <property type="evidence" value="ECO:0007669"/>
    <property type="project" value="UniProtKB-SubCell"/>
</dbReference>
<evidence type="ECO:0000256" key="1">
    <source>
        <dbReference type="ARBA" id="ARBA00004167"/>
    </source>
</evidence>
<keyword evidence="3 8" id="KW-0328">Glycosyltransferase</keyword>
<dbReference type="InterPro" id="IPR008166">
    <property type="entry name" value="Glyco_transf_92"/>
</dbReference>
<keyword evidence="12" id="KW-1185">Reference proteome</keyword>
<evidence type="ECO:0000256" key="9">
    <source>
        <dbReference type="SAM" id="MobiDB-lite"/>
    </source>
</evidence>
<reference evidence="10 12" key="1">
    <citation type="journal article" date="2008" name="Science">
        <title>The Physcomitrella genome reveals evolutionary insights into the conquest of land by plants.</title>
        <authorList>
            <person name="Rensing S."/>
            <person name="Lang D."/>
            <person name="Zimmer A."/>
            <person name="Terry A."/>
            <person name="Salamov A."/>
            <person name="Shapiro H."/>
            <person name="Nishiyama T."/>
            <person name="Perroud P.-F."/>
            <person name="Lindquist E."/>
            <person name="Kamisugi Y."/>
            <person name="Tanahashi T."/>
            <person name="Sakakibara K."/>
            <person name="Fujita T."/>
            <person name="Oishi K."/>
            <person name="Shin-I T."/>
            <person name="Kuroki Y."/>
            <person name="Toyoda A."/>
            <person name="Suzuki Y."/>
            <person name="Hashimoto A."/>
            <person name="Yamaguchi K."/>
            <person name="Sugano A."/>
            <person name="Kohara Y."/>
            <person name="Fujiyama A."/>
            <person name="Anterola A."/>
            <person name="Aoki S."/>
            <person name="Ashton N."/>
            <person name="Barbazuk W.B."/>
            <person name="Barker E."/>
            <person name="Bennetzen J."/>
            <person name="Bezanilla M."/>
            <person name="Blankenship R."/>
            <person name="Cho S.H."/>
            <person name="Dutcher S."/>
            <person name="Estelle M."/>
            <person name="Fawcett J.A."/>
            <person name="Gundlach H."/>
            <person name="Hanada K."/>
            <person name="Heyl A."/>
            <person name="Hicks K.A."/>
            <person name="Hugh J."/>
            <person name="Lohr M."/>
            <person name="Mayer K."/>
            <person name="Melkozernov A."/>
            <person name="Murata T."/>
            <person name="Nelson D."/>
            <person name="Pils B."/>
            <person name="Prigge M."/>
            <person name="Reiss B."/>
            <person name="Renner T."/>
            <person name="Rombauts S."/>
            <person name="Rushton P."/>
            <person name="Sanderfoot A."/>
            <person name="Schween G."/>
            <person name="Shiu S.-H."/>
            <person name="Stueber K."/>
            <person name="Theodoulou F.L."/>
            <person name="Tu H."/>
            <person name="Van de Peer Y."/>
            <person name="Verrier P.J."/>
            <person name="Waters E."/>
            <person name="Wood A."/>
            <person name="Yang L."/>
            <person name="Cove D."/>
            <person name="Cuming A."/>
            <person name="Hasebe M."/>
            <person name="Lucas S."/>
            <person name="Mishler D.B."/>
            <person name="Reski R."/>
            <person name="Grigoriev I."/>
            <person name="Quatrano R.S."/>
            <person name="Boore J.L."/>
        </authorList>
    </citation>
    <scope>NUCLEOTIDE SEQUENCE [LARGE SCALE GENOMIC DNA]</scope>
    <source>
        <strain evidence="11 12">cv. Gransden 2004</strain>
    </source>
</reference>
<keyword evidence="4 8" id="KW-0808">Transferase</keyword>
<sequence>MVKPDFTQCRLRKFLGRFSLNSKTTGFSLKRATATLFLVILPLVLLVTLLHELSGLRTGIWLSTSRSQAQGPRESSETARKFLSRAHGQNPKRLSDETYPLQRPLNPKTVMSTVFLRESNINASKFDLRRGEIRAYRPHGVAAHFFLQLGTYRSSPRAFSTAGSIQRSFEDWFKPRFQCEWIGSNGTAVRAKEAKKIRPAQSFKGFYDSLIIICHFDEDVGTDGLGGKLYMKYWHQVDKYRTPETFLALVEAPSEYNASMFEPPFAYDIVYCGSPIYGDISPQRVREWVAYHTYVFGNRSHFILYDAGGFHDDVQKVLEPWVKLGRVTVQNIQQIEMYPAYYHHQHTVVNDCLMKSQFLANWTFFFDMDEYLFVEPPHSITKLLEEKTQQDVSVIRYTGKRMSTSMCSLPKANVDNATRDAINSKLWGFEKFLLHWHWEHGPRDPKYAVQARHMWAVEIHNAVLARRGQNRLLQYRDHIWFHHFHGFIINRAEGCRDFVEASENKAIAVGKSQYSGDYTIARLAKDIKQFEQAMVGKLPFIL</sequence>
<keyword evidence="7" id="KW-0472">Membrane</keyword>
<evidence type="ECO:0000256" key="3">
    <source>
        <dbReference type="ARBA" id="ARBA00022676"/>
    </source>
</evidence>
<dbReference type="GeneID" id="112274879"/>
<comment type="subcellular location">
    <subcellularLocation>
        <location evidence="1">Membrane</location>
        <topology evidence="1">Single-pass membrane protein</topology>
    </subcellularLocation>
</comment>
<proteinExistence type="inferred from homology"/>
<dbReference type="Proteomes" id="UP000006727">
    <property type="component" value="Chromosome 22"/>
</dbReference>
<keyword evidence="5" id="KW-0812">Transmembrane</keyword>
<evidence type="ECO:0000313" key="10">
    <source>
        <dbReference type="EMBL" id="PNR31080.1"/>
    </source>
</evidence>
<dbReference type="CAZy" id="GT92">
    <property type="family name" value="Glycosyltransferase Family 92"/>
</dbReference>
<evidence type="ECO:0000256" key="7">
    <source>
        <dbReference type="ARBA" id="ARBA00023136"/>
    </source>
</evidence>
<dbReference type="GO" id="GO:0005737">
    <property type="term" value="C:cytoplasm"/>
    <property type="evidence" value="ECO:0000318"/>
    <property type="project" value="GO_Central"/>
</dbReference>
<dbReference type="PaxDb" id="3218-PP1S225_53V6.1"/>
<dbReference type="KEGG" id="ppp:112274879"/>
<dbReference type="Gramene" id="Pp3c22_21200V3.2">
    <property type="protein sequence ID" value="Pp3c22_21200V3.2"/>
    <property type="gene ID" value="Pp3c22_21200"/>
</dbReference>
<dbReference type="EnsemblPlants" id="Pp3c22_21200V3.2">
    <property type="protein sequence ID" value="Pp3c22_21200V3.2"/>
    <property type="gene ID" value="Pp3c22_21200"/>
</dbReference>
<dbReference type="eggNOG" id="KOG4735">
    <property type="taxonomic scope" value="Eukaryota"/>
</dbReference>
<evidence type="ECO:0000256" key="4">
    <source>
        <dbReference type="ARBA" id="ARBA00022679"/>
    </source>
</evidence>
<gene>
    <name evidence="11" type="primary">LOC112274879</name>
    <name evidence="10" type="ORF">PHYPA_027396</name>
</gene>
<keyword evidence="6" id="KW-1133">Transmembrane helix</keyword>
<evidence type="ECO:0000256" key="8">
    <source>
        <dbReference type="RuleBase" id="RU366017"/>
    </source>
</evidence>
<reference evidence="10 12" key="2">
    <citation type="journal article" date="2018" name="Plant J.">
        <title>The Physcomitrella patens chromosome-scale assembly reveals moss genome structure and evolution.</title>
        <authorList>
            <person name="Lang D."/>
            <person name="Ullrich K.K."/>
            <person name="Murat F."/>
            <person name="Fuchs J."/>
            <person name="Jenkins J."/>
            <person name="Haas F.B."/>
            <person name="Piednoel M."/>
            <person name="Gundlach H."/>
            <person name="Van Bel M."/>
            <person name="Meyberg R."/>
            <person name="Vives C."/>
            <person name="Morata J."/>
            <person name="Symeonidi A."/>
            <person name="Hiss M."/>
            <person name="Muchero W."/>
            <person name="Kamisugi Y."/>
            <person name="Saleh O."/>
            <person name="Blanc G."/>
            <person name="Decker E.L."/>
            <person name="van Gessel N."/>
            <person name="Grimwood J."/>
            <person name="Hayes R.D."/>
            <person name="Graham S.W."/>
            <person name="Gunter L.E."/>
            <person name="McDaniel S.F."/>
            <person name="Hoernstein S.N.W."/>
            <person name="Larsson A."/>
            <person name="Li F.W."/>
            <person name="Perroud P.F."/>
            <person name="Phillips J."/>
            <person name="Ranjan P."/>
            <person name="Rokshar D.S."/>
            <person name="Rothfels C.J."/>
            <person name="Schneider L."/>
            <person name="Shu S."/>
            <person name="Stevenson D.W."/>
            <person name="Thummler F."/>
            <person name="Tillich M."/>
            <person name="Villarreal Aguilar J.C."/>
            <person name="Widiez T."/>
            <person name="Wong G.K."/>
            <person name="Wymore A."/>
            <person name="Zhang Y."/>
            <person name="Zimmer A.D."/>
            <person name="Quatrano R.S."/>
            <person name="Mayer K.F.X."/>
            <person name="Goodstein D."/>
            <person name="Casacuberta J.M."/>
            <person name="Vandepoele K."/>
            <person name="Reski R."/>
            <person name="Cuming A.C."/>
            <person name="Tuskan G.A."/>
            <person name="Maumus F."/>
            <person name="Salse J."/>
            <person name="Schmutz J."/>
            <person name="Rensing S.A."/>
        </authorList>
    </citation>
    <scope>NUCLEOTIDE SEQUENCE [LARGE SCALE GENOMIC DNA]</scope>
    <source>
        <strain evidence="11 12">cv. Gransden 2004</strain>
    </source>
</reference>
<dbReference type="PANTHER" id="PTHR21461:SF12">
    <property type="entry name" value="GALACTAN BETA-1,4-GALACTOSYLTRANSFERASE GALS2"/>
    <property type="match status" value="1"/>
</dbReference>
<dbReference type="Pfam" id="PF01697">
    <property type="entry name" value="Glyco_transf_92"/>
    <property type="match status" value="1"/>
</dbReference>
<feature type="region of interest" description="Disordered" evidence="9">
    <location>
        <begin position="67"/>
        <end position="101"/>
    </location>
</feature>
<dbReference type="PANTHER" id="PTHR21461">
    <property type="entry name" value="GLYCOSYLTRANSFERASE FAMILY 92 PROTEIN"/>
    <property type="match status" value="1"/>
</dbReference>
<dbReference type="HOGENOM" id="CLU_022400_0_0_1"/>
<dbReference type="Gramene" id="Pp3c22_21200V3.1">
    <property type="protein sequence ID" value="Pp3c22_21200V3.1"/>
    <property type="gene ID" value="Pp3c22_21200"/>
</dbReference>
<dbReference type="EnsemblPlants" id="Pp3c22_21200V3.1">
    <property type="protein sequence ID" value="Pp3c22_21200V3.1"/>
    <property type="gene ID" value="Pp3c22_21200"/>
</dbReference>
<dbReference type="GO" id="GO:0016757">
    <property type="term" value="F:glycosyltransferase activity"/>
    <property type="evidence" value="ECO:0000318"/>
    <property type="project" value="GO_Central"/>
</dbReference>
<evidence type="ECO:0000256" key="2">
    <source>
        <dbReference type="ARBA" id="ARBA00007647"/>
    </source>
</evidence>
<name>A9TGG9_PHYPA</name>
<evidence type="ECO:0000313" key="11">
    <source>
        <dbReference type="EnsemblPlants" id="Pp3c22_21200V3.1"/>
    </source>
</evidence>
<organism evidence="10">
    <name type="scientific">Physcomitrium patens</name>
    <name type="common">Spreading-leaved earth moss</name>
    <name type="synonym">Physcomitrella patens</name>
    <dbReference type="NCBI Taxonomy" id="3218"/>
    <lineage>
        <taxon>Eukaryota</taxon>
        <taxon>Viridiplantae</taxon>
        <taxon>Streptophyta</taxon>
        <taxon>Embryophyta</taxon>
        <taxon>Bryophyta</taxon>
        <taxon>Bryophytina</taxon>
        <taxon>Bryopsida</taxon>
        <taxon>Funariidae</taxon>
        <taxon>Funariales</taxon>
        <taxon>Funariaceae</taxon>
        <taxon>Physcomitrium</taxon>
    </lineage>
</organism>
<evidence type="ECO:0000313" key="12">
    <source>
        <dbReference type="Proteomes" id="UP000006727"/>
    </source>
</evidence>
<evidence type="ECO:0000256" key="6">
    <source>
        <dbReference type="ARBA" id="ARBA00022989"/>
    </source>
</evidence>
<dbReference type="EC" id="2.4.1.-" evidence="8"/>
<reference evidence="11" key="3">
    <citation type="submission" date="2020-12" db="UniProtKB">
        <authorList>
            <consortium name="EnsemblPlants"/>
        </authorList>
    </citation>
    <scope>IDENTIFICATION</scope>
</reference>